<dbReference type="EMBL" id="CP060096">
    <property type="protein sequence ID" value="QSZ27840.1"/>
    <property type="molecule type" value="Genomic_DNA"/>
</dbReference>
<feature type="chain" id="PRO_5037306882" description="Lipoprotein" evidence="2">
    <location>
        <begin position="26"/>
        <end position="278"/>
    </location>
</feature>
<keyword evidence="4" id="KW-1185">Reference proteome</keyword>
<feature type="compositionally biased region" description="Basic and acidic residues" evidence="1">
    <location>
        <begin position="43"/>
        <end position="62"/>
    </location>
</feature>
<feature type="compositionally biased region" description="Polar residues" evidence="1">
    <location>
        <begin position="30"/>
        <end position="40"/>
    </location>
</feature>
<feature type="region of interest" description="Disordered" evidence="1">
    <location>
        <begin position="29"/>
        <end position="110"/>
    </location>
</feature>
<evidence type="ECO:0000256" key="1">
    <source>
        <dbReference type="SAM" id="MobiDB-lite"/>
    </source>
</evidence>
<gene>
    <name evidence="3" type="ORF">ACETAC_02835</name>
</gene>
<evidence type="ECO:0000313" key="3">
    <source>
        <dbReference type="EMBL" id="QSZ27840.1"/>
    </source>
</evidence>
<feature type="signal peptide" evidence="2">
    <location>
        <begin position="1"/>
        <end position="25"/>
    </location>
</feature>
<dbReference type="KEGG" id="aaut:ACETAC_02835"/>
<reference evidence="3" key="1">
    <citation type="submission" date="2020-08" db="EMBL/GenBank/DDBJ databases">
        <title>Genomic insights into the carbon and energy metabolism of the first obligate autotrophic acetogenic bacterium Aceticella autotrophica gen. nov., sp. nov.</title>
        <authorList>
            <person name="Toshchakov S.V."/>
            <person name="Elcheninov A.G."/>
            <person name="Kublanov I.V."/>
            <person name="Frolov E.N."/>
            <person name="Lebedinsky A.V."/>
        </authorList>
    </citation>
    <scope>NUCLEOTIDE SEQUENCE</scope>
    <source>
        <strain evidence="3">3443-3Ac</strain>
    </source>
</reference>
<keyword evidence="2" id="KW-0732">Signal</keyword>
<sequence>MKRYFKSLSAILVLLFILLPSGCQKKQKNPIAQKTQTAQKPQLPKELKKIEQDIDSIIKETQKMQNMPPQQAQKEKEKNEKGKEKEGKKTSKEGQNEKQEEKQAPQEKSWNTISQTVKDIHTNWNALNPIAVKAGAKPNLIDNMSTAINNLTISVEEKSLNDIMIKSNNVYKYIPDLEDMFKTLIPPDLKRLKYYNRNILFNTYTDDWDTMSKDIINLNAIWKSLKPKLPKEAKHASDKFEAGLTELEKAVKSKNKTIAKVKSEILEIDIKSLESTIK</sequence>
<dbReference type="AlphaFoldDB" id="A0A975AWN7"/>
<evidence type="ECO:0008006" key="5">
    <source>
        <dbReference type="Google" id="ProtNLM"/>
    </source>
</evidence>
<feature type="compositionally biased region" description="Basic and acidic residues" evidence="1">
    <location>
        <begin position="73"/>
        <end position="105"/>
    </location>
</feature>
<name>A0A975AWN7_9THEO</name>
<protein>
    <recommendedName>
        <fullName evidence="5">Lipoprotein</fullName>
    </recommendedName>
</protein>
<dbReference type="Proteomes" id="UP000671913">
    <property type="component" value="Chromosome"/>
</dbReference>
<evidence type="ECO:0000256" key="2">
    <source>
        <dbReference type="SAM" id="SignalP"/>
    </source>
</evidence>
<dbReference type="RefSeq" id="WP_284680558.1">
    <property type="nucleotide sequence ID" value="NZ_CP060096.1"/>
</dbReference>
<feature type="compositionally biased region" description="Polar residues" evidence="1">
    <location>
        <begin position="63"/>
        <end position="72"/>
    </location>
</feature>
<evidence type="ECO:0000313" key="4">
    <source>
        <dbReference type="Proteomes" id="UP000671913"/>
    </source>
</evidence>
<accession>A0A975AWN7</accession>
<proteinExistence type="predicted"/>
<organism evidence="3 4">
    <name type="scientific">Aceticella autotrophica</name>
    <dbReference type="NCBI Taxonomy" id="2755338"/>
    <lineage>
        <taxon>Bacteria</taxon>
        <taxon>Bacillati</taxon>
        <taxon>Bacillota</taxon>
        <taxon>Clostridia</taxon>
        <taxon>Thermoanaerobacterales</taxon>
        <taxon>Thermoanaerobacteraceae</taxon>
        <taxon>Aceticella</taxon>
    </lineage>
</organism>